<comment type="subcellular location">
    <subcellularLocation>
        <location evidence="1">Membrane</location>
        <topology evidence="1">Multi-pass membrane protein</topology>
    </subcellularLocation>
</comment>
<protein>
    <recommendedName>
        <fullName evidence="6">Integral membrane bound transporter domain-containing protein</fullName>
    </recommendedName>
</protein>
<feature type="non-terminal residue" evidence="7">
    <location>
        <position position="1"/>
    </location>
</feature>
<gene>
    <name evidence="7" type="ORF">C1I98_38085</name>
</gene>
<evidence type="ECO:0000256" key="3">
    <source>
        <dbReference type="ARBA" id="ARBA00022989"/>
    </source>
</evidence>
<reference evidence="7 8" key="1">
    <citation type="submission" date="2018-01" db="EMBL/GenBank/DDBJ databases">
        <title>Draft genome sequence of Sphaerisporangium sp. 7K107.</title>
        <authorList>
            <person name="Sahin N."/>
            <person name="Saygin H."/>
            <person name="Ay H."/>
        </authorList>
    </citation>
    <scope>NUCLEOTIDE SEQUENCE [LARGE SCALE GENOMIC DNA]</scope>
    <source>
        <strain evidence="7 8">7K107</strain>
    </source>
</reference>
<evidence type="ECO:0000259" key="6">
    <source>
        <dbReference type="Pfam" id="PF13515"/>
    </source>
</evidence>
<feature type="transmembrane region" description="Helical" evidence="5">
    <location>
        <begin position="13"/>
        <end position="33"/>
    </location>
</feature>
<keyword evidence="8" id="KW-1185">Reference proteome</keyword>
<feature type="transmembrane region" description="Helical" evidence="5">
    <location>
        <begin position="445"/>
        <end position="470"/>
    </location>
</feature>
<keyword evidence="4 5" id="KW-0472">Membrane</keyword>
<dbReference type="RefSeq" id="WP_146607903.1">
    <property type="nucleotide sequence ID" value="NZ_POUA01000643.1"/>
</dbReference>
<dbReference type="Proteomes" id="UP000248544">
    <property type="component" value="Unassembled WGS sequence"/>
</dbReference>
<dbReference type="InterPro" id="IPR049453">
    <property type="entry name" value="Memb_transporter_dom"/>
</dbReference>
<sequence length="712" mass="75543">AVREAFRVSGRPAWGYGALCGVAIGVLLLAGTFTGHIREGSTAALGAYLTAFADDPAMPYGRRARRLLRGTLFVTLGTGLGTLLAPHPWIAVPVIGLVAAAGAQWPMIGLPPTLALILSYFQGPVPYGAVVHMELAGTGGLWITAVVLLSWPVRRLRPLRASLETAGVALADLLDAAELQPDPGDAAAEREWEERRKAAEEALAEARTAVAHYTAVEREEEDEDDPGPGRMLDALTRIFHETVALHILRDGVTGLTDRRDWVEDLDTATGAQARALREAMTEDSAMAVPRALACAAKFADRVQAIRRAALSGDEPLAVSALLGQVRRCLDRIGLAVRSAALTSAEGVAVGPRLPRFTRRPGGRRRHGQRMEHYAARLAVVTVAAVTLAEVTHEPYGKWFVVTVVASLRPTFGDTVERLLFPVLGMAAGATAAAFMLALTPGHVTLALVIAGLAVVGYALGTLSFNWWTVFATPLGLLLADYAMPLSWNAAVWRVGFAVAGGVAVVGAARLLWPRGERVRMSGRVAALLDQHARLVRALVERQRASVAEQVEEAAESARRLDESLERLAKEPGGAVPRALRDTVEHAARIRADALALYAVPAPVPGEEDQAGPTAAVLDAVADRLSGAADAVRTGDSEGIPDDLDQAMDTLATHVEELTAQRLDELAEGAAEEWTAIRYAYMHAASAHPALEDLVANAGRLSRAATSEEAALT</sequence>
<feature type="domain" description="Integral membrane bound transporter" evidence="6">
    <location>
        <begin position="384"/>
        <end position="504"/>
    </location>
</feature>
<evidence type="ECO:0000256" key="5">
    <source>
        <dbReference type="SAM" id="Phobius"/>
    </source>
</evidence>
<keyword evidence="2 5" id="KW-0812">Transmembrane</keyword>
<feature type="transmembrane region" description="Helical" evidence="5">
    <location>
        <begin position="418"/>
        <end position="438"/>
    </location>
</feature>
<proteinExistence type="predicted"/>
<feature type="transmembrane region" description="Helical" evidence="5">
    <location>
        <begin position="72"/>
        <end position="105"/>
    </location>
</feature>
<name>A0A2W2EZV6_9ACTN</name>
<feature type="transmembrane region" description="Helical" evidence="5">
    <location>
        <begin position="490"/>
        <end position="512"/>
    </location>
</feature>
<dbReference type="AlphaFoldDB" id="A0A2W2EZV6"/>
<keyword evidence="3 5" id="KW-1133">Transmembrane helix</keyword>
<comment type="caution">
    <text evidence="7">The sequence shown here is derived from an EMBL/GenBank/DDBJ whole genome shotgun (WGS) entry which is preliminary data.</text>
</comment>
<feature type="transmembrane region" description="Helical" evidence="5">
    <location>
        <begin position="373"/>
        <end position="391"/>
    </location>
</feature>
<evidence type="ECO:0000256" key="2">
    <source>
        <dbReference type="ARBA" id="ARBA00022692"/>
    </source>
</evidence>
<accession>A0A2W2EZV6</accession>
<dbReference type="EMBL" id="POUA01000643">
    <property type="protein sequence ID" value="PZG19140.1"/>
    <property type="molecule type" value="Genomic_DNA"/>
</dbReference>
<organism evidence="7 8">
    <name type="scientific">Spongiactinospora gelatinilytica</name>
    <dbReference type="NCBI Taxonomy" id="2666298"/>
    <lineage>
        <taxon>Bacteria</taxon>
        <taxon>Bacillati</taxon>
        <taxon>Actinomycetota</taxon>
        <taxon>Actinomycetes</taxon>
        <taxon>Streptosporangiales</taxon>
        <taxon>Streptosporangiaceae</taxon>
        <taxon>Spongiactinospora</taxon>
    </lineage>
</organism>
<dbReference type="GO" id="GO:0016020">
    <property type="term" value="C:membrane"/>
    <property type="evidence" value="ECO:0007669"/>
    <property type="project" value="UniProtKB-SubCell"/>
</dbReference>
<feature type="transmembrane region" description="Helical" evidence="5">
    <location>
        <begin position="125"/>
        <end position="151"/>
    </location>
</feature>
<dbReference type="Pfam" id="PF13515">
    <property type="entry name" value="FUSC_2"/>
    <property type="match status" value="1"/>
</dbReference>
<evidence type="ECO:0000256" key="1">
    <source>
        <dbReference type="ARBA" id="ARBA00004141"/>
    </source>
</evidence>
<evidence type="ECO:0000313" key="8">
    <source>
        <dbReference type="Proteomes" id="UP000248544"/>
    </source>
</evidence>
<evidence type="ECO:0000313" key="7">
    <source>
        <dbReference type="EMBL" id="PZG19140.1"/>
    </source>
</evidence>
<evidence type="ECO:0000256" key="4">
    <source>
        <dbReference type="ARBA" id="ARBA00023136"/>
    </source>
</evidence>